<dbReference type="EC" id="4.4.1.2" evidence="4"/>
<evidence type="ECO:0000256" key="8">
    <source>
        <dbReference type="PIRSR" id="PIRSR001434-2"/>
    </source>
</evidence>
<organism evidence="10">
    <name type="scientific">Thermocrispum agreste</name>
    <dbReference type="NCBI Taxonomy" id="37925"/>
    <lineage>
        <taxon>Bacteria</taxon>
        <taxon>Bacillati</taxon>
        <taxon>Actinomycetota</taxon>
        <taxon>Actinomycetes</taxon>
        <taxon>Pseudonocardiales</taxon>
        <taxon>Pseudonocardiaceae</taxon>
        <taxon>Thermocrispum</taxon>
    </lineage>
</organism>
<dbReference type="GO" id="GO:0005737">
    <property type="term" value="C:cytoplasm"/>
    <property type="evidence" value="ECO:0007669"/>
    <property type="project" value="TreeGrafter"/>
</dbReference>
<dbReference type="CDD" id="cd00614">
    <property type="entry name" value="CGS_like"/>
    <property type="match status" value="1"/>
</dbReference>
<evidence type="ECO:0000313" key="10">
    <source>
        <dbReference type="EMBL" id="PZM97569.1"/>
    </source>
</evidence>
<dbReference type="GO" id="GO:0019346">
    <property type="term" value="P:transsulfuration"/>
    <property type="evidence" value="ECO:0007669"/>
    <property type="project" value="InterPro"/>
</dbReference>
<comment type="catalytic activity">
    <reaction evidence="7">
        <text>L-methionine + H2O = methanethiol + 2-oxobutanoate + NH4(+)</text>
        <dbReference type="Rhea" id="RHEA:23800"/>
        <dbReference type="ChEBI" id="CHEBI:15377"/>
        <dbReference type="ChEBI" id="CHEBI:16007"/>
        <dbReference type="ChEBI" id="CHEBI:16763"/>
        <dbReference type="ChEBI" id="CHEBI:28938"/>
        <dbReference type="ChEBI" id="CHEBI:57844"/>
        <dbReference type="EC" id="4.4.1.11"/>
    </reaction>
    <physiologicalReaction direction="left-to-right" evidence="7">
        <dbReference type="Rhea" id="RHEA:23801"/>
    </physiologicalReaction>
</comment>
<dbReference type="InterPro" id="IPR015424">
    <property type="entry name" value="PyrdxlP-dep_Trfase"/>
</dbReference>
<evidence type="ECO:0000256" key="7">
    <source>
        <dbReference type="ARBA" id="ARBA00052699"/>
    </source>
</evidence>
<comment type="catalytic activity">
    <reaction evidence="6">
        <text>L-homocysteine + H2O = 2-oxobutanoate + hydrogen sulfide + NH4(+) + H(+)</text>
        <dbReference type="Rhea" id="RHEA:14501"/>
        <dbReference type="ChEBI" id="CHEBI:15377"/>
        <dbReference type="ChEBI" id="CHEBI:15378"/>
        <dbReference type="ChEBI" id="CHEBI:16763"/>
        <dbReference type="ChEBI" id="CHEBI:28938"/>
        <dbReference type="ChEBI" id="CHEBI:29919"/>
        <dbReference type="ChEBI" id="CHEBI:58199"/>
        <dbReference type="EC" id="4.4.1.2"/>
    </reaction>
    <physiologicalReaction direction="left-to-right" evidence="6">
        <dbReference type="Rhea" id="RHEA:14502"/>
    </physiologicalReaction>
</comment>
<comment type="caution">
    <text evidence="10">The sequence shown here is derived from an EMBL/GenBank/DDBJ whole genome shotgun (WGS) entry which is preliminary data.</text>
</comment>
<protein>
    <recommendedName>
        <fullName evidence="4">homocysteine desulfhydrase</fullName>
        <ecNumber evidence="4">4.4.1.2</ecNumber>
    </recommendedName>
    <alternativeName>
        <fullName evidence="5">Homocysteine desulfhydrase</fullName>
    </alternativeName>
</protein>
<proteinExistence type="inferred from homology"/>
<accession>A0A2W4L936</accession>
<evidence type="ECO:0000256" key="6">
    <source>
        <dbReference type="ARBA" id="ARBA00048780"/>
    </source>
</evidence>
<dbReference type="AlphaFoldDB" id="A0A2W4L936"/>
<dbReference type="GO" id="GO:0018826">
    <property type="term" value="F:methionine gamma-lyase activity"/>
    <property type="evidence" value="ECO:0007669"/>
    <property type="project" value="UniProtKB-EC"/>
</dbReference>
<dbReference type="GO" id="GO:0047982">
    <property type="term" value="F:homocysteine desulfhydrase activity"/>
    <property type="evidence" value="ECO:0007669"/>
    <property type="project" value="UniProtKB-EC"/>
</dbReference>
<sequence length="382" mass="40868">MASIETAAVHAGERRPGPEGSLVFPIYQGTVYQSRSGESYDEIQYLRMSTTPSQQYLADKLAELEQAEAAVATASGMAAISATLLSVLRAGDHLLVANVLYGGTASLLAKFADRLGWTYTFVDPQQPGTWQDALTPRTKALYVETISNPLIRVSRVREVADFCRRHGLVSIVDNTFASPVNLRPIRLGFDLVLHSATKYLGGHSDLVAGCVVGRADLVRQVRATQNLFGGSLDPHTGFLLARGIKTLGVRVRQQNANAGAIARFLAARPEVAEVHYPGLPSHPDHEYAAGLLDGFGGMLSFRLVGGERAVDALFDALRLPYVAPSLGGVETTITKPAVTSHASVGADHRARIGLPDDLVRLSCGIEAADDLVADFEQALSKI</sequence>
<evidence type="ECO:0000256" key="3">
    <source>
        <dbReference type="ARBA" id="ARBA00022898"/>
    </source>
</evidence>
<dbReference type="SUPFAM" id="SSF53383">
    <property type="entry name" value="PLP-dependent transferases"/>
    <property type="match status" value="1"/>
</dbReference>
<dbReference type="InterPro" id="IPR015421">
    <property type="entry name" value="PyrdxlP-dep_Trfase_major"/>
</dbReference>
<evidence type="ECO:0000256" key="2">
    <source>
        <dbReference type="ARBA" id="ARBA00009077"/>
    </source>
</evidence>
<keyword evidence="10" id="KW-0456">Lyase</keyword>
<comment type="cofactor">
    <cofactor evidence="1 9">
        <name>pyridoxal 5'-phosphate</name>
        <dbReference type="ChEBI" id="CHEBI:597326"/>
    </cofactor>
</comment>
<dbReference type="InterPro" id="IPR000277">
    <property type="entry name" value="Cys/Met-Metab_PyrdxlP-dep_enz"/>
</dbReference>
<dbReference type="PROSITE" id="PS00868">
    <property type="entry name" value="CYS_MET_METAB_PP"/>
    <property type="match status" value="1"/>
</dbReference>
<dbReference type="GO" id="GO:0009086">
    <property type="term" value="P:methionine biosynthetic process"/>
    <property type="evidence" value="ECO:0007669"/>
    <property type="project" value="UniProtKB-ARBA"/>
</dbReference>
<reference evidence="10" key="1">
    <citation type="submission" date="2018-05" db="EMBL/GenBank/DDBJ databases">
        <authorList>
            <person name="Lanie J.A."/>
            <person name="Ng W.-L."/>
            <person name="Kazmierczak K.M."/>
            <person name="Andrzejewski T.M."/>
            <person name="Davidsen T.M."/>
            <person name="Wayne K.J."/>
            <person name="Tettelin H."/>
            <person name="Glass J.I."/>
            <person name="Rusch D."/>
            <person name="Podicherti R."/>
            <person name="Tsui H.-C.T."/>
            <person name="Winkler M.E."/>
        </authorList>
    </citation>
    <scope>NUCLEOTIDE SEQUENCE</scope>
    <source>
        <strain evidence="10">ZC4RG45</strain>
    </source>
</reference>
<feature type="modified residue" description="N6-(pyridoxal phosphate)lysine" evidence="8">
    <location>
        <position position="198"/>
    </location>
</feature>
<dbReference type="STRING" id="1111738.GCA_000427905_01613"/>
<dbReference type="InterPro" id="IPR015422">
    <property type="entry name" value="PyrdxlP-dep_Trfase_small"/>
</dbReference>
<gene>
    <name evidence="10" type="ORF">DIU77_09070</name>
</gene>
<evidence type="ECO:0000256" key="1">
    <source>
        <dbReference type="ARBA" id="ARBA00001933"/>
    </source>
</evidence>
<evidence type="ECO:0000256" key="4">
    <source>
        <dbReference type="ARBA" id="ARBA00047175"/>
    </source>
</evidence>
<dbReference type="Gene3D" id="3.90.1150.10">
    <property type="entry name" value="Aspartate Aminotransferase, domain 1"/>
    <property type="match status" value="1"/>
</dbReference>
<dbReference type="FunFam" id="3.90.1150.10:FF:000033">
    <property type="entry name" value="Cystathionine gamma-synthase"/>
    <property type="match status" value="1"/>
</dbReference>
<keyword evidence="3 8" id="KW-0663">Pyridoxal phosphate</keyword>
<dbReference type="GO" id="GO:0030170">
    <property type="term" value="F:pyridoxal phosphate binding"/>
    <property type="evidence" value="ECO:0007669"/>
    <property type="project" value="InterPro"/>
</dbReference>
<comment type="similarity">
    <text evidence="2 9">Belongs to the trans-sulfuration enzymes family.</text>
</comment>
<dbReference type="EMBL" id="QGUI01000302">
    <property type="protein sequence ID" value="PZM97569.1"/>
    <property type="molecule type" value="Genomic_DNA"/>
</dbReference>
<evidence type="ECO:0000256" key="9">
    <source>
        <dbReference type="RuleBase" id="RU362118"/>
    </source>
</evidence>
<dbReference type="InterPro" id="IPR054542">
    <property type="entry name" value="Cys_met_metab_PP"/>
</dbReference>
<dbReference type="PANTHER" id="PTHR11808">
    <property type="entry name" value="TRANS-SULFURATION ENZYME FAMILY MEMBER"/>
    <property type="match status" value="1"/>
</dbReference>
<evidence type="ECO:0000256" key="5">
    <source>
        <dbReference type="ARBA" id="ARBA00047199"/>
    </source>
</evidence>
<dbReference type="PIRSF" id="PIRSF001434">
    <property type="entry name" value="CGS"/>
    <property type="match status" value="1"/>
</dbReference>
<dbReference type="FunFam" id="3.40.640.10:FF:000046">
    <property type="entry name" value="Cystathionine gamma-lyase"/>
    <property type="match status" value="1"/>
</dbReference>
<dbReference type="Pfam" id="PF01053">
    <property type="entry name" value="Cys_Met_Meta_PP"/>
    <property type="match status" value="1"/>
</dbReference>
<name>A0A2W4L936_9PSEU</name>
<dbReference type="Gene3D" id="3.40.640.10">
    <property type="entry name" value="Type I PLP-dependent aspartate aminotransferase-like (Major domain)"/>
    <property type="match status" value="1"/>
</dbReference>